<name>A0A2T2XEW9_9FIRM</name>
<accession>A0A2T2XEW9</accession>
<evidence type="ECO:0000313" key="2">
    <source>
        <dbReference type="EMBL" id="PSR33008.1"/>
    </source>
</evidence>
<reference evidence="2 3" key="1">
    <citation type="journal article" date="2014" name="BMC Genomics">
        <title>Comparison of environmental and isolate Sulfobacillus genomes reveals diverse carbon, sulfur, nitrogen, and hydrogen metabolisms.</title>
        <authorList>
            <person name="Justice N.B."/>
            <person name="Norman A."/>
            <person name="Brown C.T."/>
            <person name="Singh A."/>
            <person name="Thomas B.C."/>
            <person name="Banfield J.F."/>
        </authorList>
    </citation>
    <scope>NUCLEOTIDE SEQUENCE [LARGE SCALE GENOMIC DNA]</scope>
    <source>
        <strain evidence="2">AMDSBA4</strain>
    </source>
</reference>
<dbReference type="AlphaFoldDB" id="A0A2T2XEW9"/>
<feature type="non-terminal residue" evidence="2">
    <location>
        <position position="104"/>
    </location>
</feature>
<protein>
    <submittedName>
        <fullName evidence="2">Transposase</fullName>
    </submittedName>
</protein>
<organism evidence="2 3">
    <name type="scientific">Sulfobacillus benefaciens</name>
    <dbReference type="NCBI Taxonomy" id="453960"/>
    <lineage>
        <taxon>Bacteria</taxon>
        <taxon>Bacillati</taxon>
        <taxon>Bacillota</taxon>
        <taxon>Clostridia</taxon>
        <taxon>Eubacteriales</taxon>
        <taxon>Clostridiales Family XVII. Incertae Sedis</taxon>
        <taxon>Sulfobacillus</taxon>
    </lineage>
</organism>
<evidence type="ECO:0000256" key="1">
    <source>
        <dbReference type="SAM" id="MobiDB-lite"/>
    </source>
</evidence>
<sequence length="104" mass="11670">MCTFTSPDNRLSQAEFVCQRCGHRDNADHNAARVIKKRGIQKLLSEEPLTKSHKTTRIIRKLGPERSEVTPGDDRIRHGTPEAPAQWSKNQELLGVIPETPTAT</sequence>
<feature type="region of interest" description="Disordered" evidence="1">
    <location>
        <begin position="64"/>
        <end position="104"/>
    </location>
</feature>
<dbReference type="GO" id="GO:0003677">
    <property type="term" value="F:DNA binding"/>
    <property type="evidence" value="ECO:0007669"/>
    <property type="project" value="UniProtKB-KW"/>
</dbReference>
<proteinExistence type="predicted"/>
<evidence type="ECO:0000313" key="3">
    <source>
        <dbReference type="Proteomes" id="UP000242972"/>
    </source>
</evidence>
<gene>
    <name evidence="2" type="ORF">C7B46_11790</name>
</gene>
<feature type="compositionally biased region" description="Basic and acidic residues" evidence="1">
    <location>
        <begin position="64"/>
        <end position="80"/>
    </location>
</feature>
<comment type="caution">
    <text evidence="2">The sequence shown here is derived from an EMBL/GenBank/DDBJ whole genome shotgun (WGS) entry which is preliminary data.</text>
</comment>
<dbReference type="EMBL" id="PXYW01000029">
    <property type="protein sequence ID" value="PSR33008.1"/>
    <property type="molecule type" value="Genomic_DNA"/>
</dbReference>
<dbReference type="Proteomes" id="UP000242972">
    <property type="component" value="Unassembled WGS sequence"/>
</dbReference>